<feature type="compositionally biased region" description="Polar residues" evidence="8">
    <location>
        <begin position="56"/>
        <end position="66"/>
    </location>
</feature>
<dbReference type="InterPro" id="IPR004937">
    <property type="entry name" value="Urea_transporter"/>
</dbReference>
<evidence type="ECO:0000313" key="10">
    <source>
        <dbReference type="EMBL" id="KAL3787022.1"/>
    </source>
</evidence>
<evidence type="ECO:0000256" key="3">
    <source>
        <dbReference type="ARBA" id="ARBA00022475"/>
    </source>
</evidence>
<proteinExistence type="inferred from homology"/>
<feature type="transmembrane region" description="Helical" evidence="9">
    <location>
        <begin position="261"/>
        <end position="280"/>
    </location>
</feature>
<accession>A0ABD3PH07</accession>
<name>A0ABD3PH07_9STRA</name>
<dbReference type="InterPro" id="IPR029020">
    <property type="entry name" value="Ammonium/urea_transptr"/>
</dbReference>
<comment type="similarity">
    <text evidence="2">Belongs to the urea transporter family.</text>
</comment>
<feature type="transmembrane region" description="Helical" evidence="9">
    <location>
        <begin position="137"/>
        <end position="160"/>
    </location>
</feature>
<evidence type="ECO:0000256" key="5">
    <source>
        <dbReference type="ARBA" id="ARBA00022989"/>
    </source>
</evidence>
<gene>
    <name evidence="10" type="ORF">HJC23_010639</name>
</gene>
<dbReference type="Gene3D" id="1.10.3430.10">
    <property type="entry name" value="Ammonium transporter AmtB like domains"/>
    <property type="match status" value="1"/>
</dbReference>
<evidence type="ECO:0000256" key="9">
    <source>
        <dbReference type="SAM" id="Phobius"/>
    </source>
</evidence>
<dbReference type="Pfam" id="PF03253">
    <property type="entry name" value="UT"/>
    <property type="match status" value="1"/>
</dbReference>
<comment type="subcellular location">
    <subcellularLocation>
        <location evidence="1">Cell membrane</location>
        <topology evidence="1">Multi-pass membrane protein</topology>
    </subcellularLocation>
</comment>
<evidence type="ECO:0008006" key="12">
    <source>
        <dbReference type="Google" id="ProtNLM"/>
    </source>
</evidence>
<evidence type="ECO:0000256" key="4">
    <source>
        <dbReference type="ARBA" id="ARBA00022692"/>
    </source>
</evidence>
<evidence type="ECO:0000256" key="8">
    <source>
        <dbReference type="SAM" id="MobiDB-lite"/>
    </source>
</evidence>
<feature type="transmembrane region" description="Helical" evidence="9">
    <location>
        <begin position="314"/>
        <end position="330"/>
    </location>
</feature>
<evidence type="ECO:0000313" key="11">
    <source>
        <dbReference type="Proteomes" id="UP001516023"/>
    </source>
</evidence>
<dbReference type="PANTHER" id="PTHR10464:SF4">
    <property type="entry name" value="UREA TRANSPORTER"/>
    <property type="match status" value="1"/>
</dbReference>
<comment type="caution">
    <text evidence="10">The sequence shown here is derived from an EMBL/GenBank/DDBJ whole genome shotgun (WGS) entry which is preliminary data.</text>
</comment>
<feature type="compositionally biased region" description="Polar residues" evidence="8">
    <location>
        <begin position="39"/>
        <end position="48"/>
    </location>
</feature>
<keyword evidence="4 9" id="KW-0812">Transmembrane</keyword>
<evidence type="ECO:0000256" key="2">
    <source>
        <dbReference type="ARBA" id="ARBA00005914"/>
    </source>
</evidence>
<reference evidence="10 11" key="1">
    <citation type="journal article" date="2020" name="G3 (Bethesda)">
        <title>Improved Reference Genome for Cyclotella cryptica CCMP332, a Model for Cell Wall Morphogenesis, Salinity Adaptation, and Lipid Production in Diatoms (Bacillariophyta).</title>
        <authorList>
            <person name="Roberts W.R."/>
            <person name="Downey K.M."/>
            <person name="Ruck E.C."/>
            <person name="Traller J.C."/>
            <person name="Alverson A.J."/>
        </authorList>
    </citation>
    <scope>NUCLEOTIDE SEQUENCE [LARGE SCALE GENOMIC DNA]</scope>
    <source>
        <strain evidence="10 11">CCMP332</strain>
    </source>
</reference>
<dbReference type="PANTHER" id="PTHR10464">
    <property type="entry name" value="UREA TRANSPORTER"/>
    <property type="match status" value="1"/>
</dbReference>
<feature type="region of interest" description="Disordered" evidence="8">
    <location>
        <begin position="39"/>
        <end position="66"/>
    </location>
</feature>
<comment type="catalytic activity">
    <reaction evidence="7">
        <text>urea(in) = urea(out)</text>
        <dbReference type="Rhea" id="RHEA:32799"/>
        <dbReference type="ChEBI" id="CHEBI:16199"/>
    </reaction>
</comment>
<keyword evidence="3" id="KW-1003">Cell membrane</keyword>
<evidence type="ECO:0000256" key="1">
    <source>
        <dbReference type="ARBA" id="ARBA00004651"/>
    </source>
</evidence>
<dbReference type="GO" id="GO:0015204">
    <property type="term" value="F:urea transmembrane transporter activity"/>
    <property type="evidence" value="ECO:0007669"/>
    <property type="project" value="UniProtKB-ARBA"/>
</dbReference>
<evidence type="ECO:0000256" key="6">
    <source>
        <dbReference type="ARBA" id="ARBA00023136"/>
    </source>
</evidence>
<keyword evidence="6 9" id="KW-0472">Membrane</keyword>
<feature type="transmembrane region" description="Helical" evidence="9">
    <location>
        <begin position="96"/>
        <end position="117"/>
    </location>
</feature>
<dbReference type="AlphaFoldDB" id="A0ABD3PH07"/>
<evidence type="ECO:0000256" key="7">
    <source>
        <dbReference type="ARBA" id="ARBA00033993"/>
    </source>
</evidence>
<organism evidence="10 11">
    <name type="scientific">Cyclotella cryptica</name>
    <dbReference type="NCBI Taxonomy" id="29204"/>
    <lineage>
        <taxon>Eukaryota</taxon>
        <taxon>Sar</taxon>
        <taxon>Stramenopiles</taxon>
        <taxon>Ochrophyta</taxon>
        <taxon>Bacillariophyta</taxon>
        <taxon>Coscinodiscophyceae</taxon>
        <taxon>Thalassiosirophycidae</taxon>
        <taxon>Stephanodiscales</taxon>
        <taxon>Stephanodiscaceae</taxon>
        <taxon>Cyclotella</taxon>
    </lineage>
</organism>
<keyword evidence="11" id="KW-1185">Reference proteome</keyword>
<keyword evidence="5 9" id="KW-1133">Transmembrane helix</keyword>
<dbReference type="EMBL" id="JABMIG020000183">
    <property type="protein sequence ID" value="KAL3787022.1"/>
    <property type="molecule type" value="Genomic_DNA"/>
</dbReference>
<feature type="transmembrane region" description="Helical" evidence="9">
    <location>
        <begin position="286"/>
        <end position="307"/>
    </location>
</feature>
<protein>
    <recommendedName>
        <fullName evidence="12">Urea transporter</fullName>
    </recommendedName>
</protein>
<sequence>MASRFMLSLLHKRSTSLSRSAFLSPHSFRLRSRPVFFSTPSDVTPPSHNDNDDNKASSQTPSSKPTFLQSNQLQIEATSRGFGQVIFLNSSHSGNVILFSLALADPSLAAFCALGAITSTSTARLLGLDESAWKDGLWGYNGALVGCAASVFGGFVPYALAGTVLGAVATPVVSASLKNAVSMPQWTWSFNIVTLSALLQTRPLLLANSASVTESGVGENTIRFGDVILSPLAGISQIFVVQSHWTGLGMVAAIGMYSPKLAWHALGGSVTGCMVGMMLGADMSEVAMGLYGYNSALTSMAVGTFFVDSRHARVLSFAGAAASAVLFGAMKTTFGALGVPCLTLPFCTVATACYLLEGQIPGLNLAKEPHSPEKNTI</sequence>
<dbReference type="GO" id="GO:0005886">
    <property type="term" value="C:plasma membrane"/>
    <property type="evidence" value="ECO:0007669"/>
    <property type="project" value="UniProtKB-SubCell"/>
</dbReference>
<dbReference type="Proteomes" id="UP001516023">
    <property type="component" value="Unassembled WGS sequence"/>
</dbReference>